<proteinExistence type="predicted"/>
<name>A0A0V0QSW4_PSEPJ</name>
<reference evidence="1 2" key="1">
    <citation type="journal article" date="2015" name="Sci. Rep.">
        <title>Genome of the facultative scuticociliatosis pathogen Pseudocohnilembus persalinus provides insight into its virulence through horizontal gene transfer.</title>
        <authorList>
            <person name="Xiong J."/>
            <person name="Wang G."/>
            <person name="Cheng J."/>
            <person name="Tian M."/>
            <person name="Pan X."/>
            <person name="Warren A."/>
            <person name="Jiang C."/>
            <person name="Yuan D."/>
            <person name="Miao W."/>
        </authorList>
    </citation>
    <scope>NUCLEOTIDE SEQUENCE [LARGE SCALE GENOMIC DNA]</scope>
    <source>
        <strain evidence="1">36N120E</strain>
    </source>
</reference>
<evidence type="ECO:0000313" key="2">
    <source>
        <dbReference type="Proteomes" id="UP000054937"/>
    </source>
</evidence>
<dbReference type="EMBL" id="LDAU01000109">
    <property type="protein sequence ID" value="KRX05332.1"/>
    <property type="molecule type" value="Genomic_DNA"/>
</dbReference>
<keyword evidence="2" id="KW-1185">Reference proteome</keyword>
<sequence>MQQKKVKNPFQMQEKTAISFRNDSNFLLQKKIAQQEDIEDFQNDSIHISPTILLNKDKNCEKQALNNLKYISHQEQIYQFQTENQNQTEELKNSFIVDNWKINQNQNPCSNKLKQISMGIEINTYENLDYKNNFTNNFVTQQNTIPKQTSENIKNVLLNPLKSDNFRRSTILRYKSTQNFKEIQNKENKENSNLEQEKQRQQFSQIMQKLKILHRMLEKTDEYIPPPQDAIIFNQNRENYIKQILQKPKNQIDNYLNPNFNEFSQINQQENTKPTQSISSLYQSLNDNEKQKEPLKQFGIYLVAQKLIKM</sequence>
<organism evidence="1 2">
    <name type="scientific">Pseudocohnilembus persalinus</name>
    <name type="common">Ciliate</name>
    <dbReference type="NCBI Taxonomy" id="266149"/>
    <lineage>
        <taxon>Eukaryota</taxon>
        <taxon>Sar</taxon>
        <taxon>Alveolata</taxon>
        <taxon>Ciliophora</taxon>
        <taxon>Intramacronucleata</taxon>
        <taxon>Oligohymenophorea</taxon>
        <taxon>Scuticociliatia</taxon>
        <taxon>Philasterida</taxon>
        <taxon>Pseudocohnilembidae</taxon>
        <taxon>Pseudocohnilembus</taxon>
    </lineage>
</organism>
<dbReference type="AlphaFoldDB" id="A0A0V0QSW4"/>
<evidence type="ECO:0000313" key="1">
    <source>
        <dbReference type="EMBL" id="KRX05332.1"/>
    </source>
</evidence>
<protein>
    <submittedName>
        <fullName evidence="1">Uncharacterized protein</fullName>
    </submittedName>
</protein>
<dbReference type="InParanoid" id="A0A0V0QSW4"/>
<dbReference type="Proteomes" id="UP000054937">
    <property type="component" value="Unassembled WGS sequence"/>
</dbReference>
<accession>A0A0V0QSW4</accession>
<comment type="caution">
    <text evidence="1">The sequence shown here is derived from an EMBL/GenBank/DDBJ whole genome shotgun (WGS) entry which is preliminary data.</text>
</comment>
<gene>
    <name evidence="1" type="ORF">PPERSA_00633</name>
</gene>